<evidence type="ECO:0008006" key="3">
    <source>
        <dbReference type="Google" id="ProtNLM"/>
    </source>
</evidence>
<dbReference type="Proteomes" id="UP001589870">
    <property type="component" value="Unassembled WGS sequence"/>
</dbReference>
<keyword evidence="2" id="KW-1185">Reference proteome</keyword>
<proteinExistence type="predicted"/>
<name>A0ABV6TXM2_9ACTN</name>
<comment type="caution">
    <text evidence="1">The sequence shown here is derived from an EMBL/GenBank/DDBJ whole genome shotgun (WGS) entry which is preliminary data.</text>
</comment>
<evidence type="ECO:0000313" key="1">
    <source>
        <dbReference type="EMBL" id="MFC0860948.1"/>
    </source>
</evidence>
<dbReference type="InterPro" id="IPR027417">
    <property type="entry name" value="P-loop_NTPase"/>
</dbReference>
<dbReference type="EMBL" id="JBHMQT010000003">
    <property type="protein sequence ID" value="MFC0860948.1"/>
    <property type="molecule type" value="Genomic_DNA"/>
</dbReference>
<dbReference type="SUPFAM" id="SSF52540">
    <property type="entry name" value="P-loop containing nucleoside triphosphate hydrolases"/>
    <property type="match status" value="1"/>
</dbReference>
<accession>A0ABV6TXM2</accession>
<gene>
    <name evidence="1" type="ORF">ACFHYQ_01430</name>
</gene>
<sequence>MAIYTLMSPGGSPGITTTALAITYAWGGRTLLAECDPKGGSVIQGFLTGQIEGMPGNLLDFALAIAHDPDPGVLWKYVVSLDQDVLAWLLLPGIRDPRHSVQLEAAWDAIASVLKTATNGVVDVVLDVGRIGGPDAPMRLIAASDLALMLIRPSLRQVADARPRLDALGRHVGAEVPVAICLIGEGDYTAKQISEALYGLPVIGAIPWDPKSAAVLSDGKRAGPSFNRAPLIRGATDLALTMRSHLGKLQEAGDEAVSR</sequence>
<organism evidence="1 2">
    <name type="scientific">Sphaerimonospora cavernae</name>
    <dbReference type="NCBI Taxonomy" id="1740611"/>
    <lineage>
        <taxon>Bacteria</taxon>
        <taxon>Bacillati</taxon>
        <taxon>Actinomycetota</taxon>
        <taxon>Actinomycetes</taxon>
        <taxon>Streptosporangiales</taxon>
        <taxon>Streptosporangiaceae</taxon>
        <taxon>Sphaerimonospora</taxon>
    </lineage>
</organism>
<reference evidence="1 2" key="1">
    <citation type="submission" date="2024-09" db="EMBL/GenBank/DDBJ databases">
        <authorList>
            <person name="Sun Q."/>
            <person name="Mori K."/>
        </authorList>
    </citation>
    <scope>NUCLEOTIDE SEQUENCE [LARGE SCALE GENOMIC DNA]</scope>
    <source>
        <strain evidence="1 2">TBRC 1851</strain>
    </source>
</reference>
<dbReference type="Gene3D" id="3.40.50.300">
    <property type="entry name" value="P-loop containing nucleotide triphosphate hydrolases"/>
    <property type="match status" value="1"/>
</dbReference>
<dbReference type="RefSeq" id="WP_394299203.1">
    <property type="nucleotide sequence ID" value="NZ_JBHMQT010000003.1"/>
</dbReference>
<protein>
    <recommendedName>
        <fullName evidence="3">Cellulose biosynthesis protein BcsQ</fullName>
    </recommendedName>
</protein>
<evidence type="ECO:0000313" key="2">
    <source>
        <dbReference type="Proteomes" id="UP001589870"/>
    </source>
</evidence>